<organism evidence="3 4">
    <name type="scientific">Haloplanus vescus</name>
    <dbReference type="NCBI Taxonomy" id="555874"/>
    <lineage>
        <taxon>Archaea</taxon>
        <taxon>Methanobacteriati</taxon>
        <taxon>Methanobacteriota</taxon>
        <taxon>Stenosarchaea group</taxon>
        <taxon>Halobacteria</taxon>
        <taxon>Halobacteriales</taxon>
        <taxon>Haloferacaceae</taxon>
        <taxon>Haloplanus</taxon>
    </lineage>
</organism>
<gene>
    <name evidence="3" type="ORF">SAMN04488065_0112</name>
</gene>
<feature type="domain" description="Luciferase-like" evidence="2">
    <location>
        <begin position="1"/>
        <end position="298"/>
    </location>
</feature>
<dbReference type="GO" id="GO:0016705">
    <property type="term" value="F:oxidoreductase activity, acting on paired donors, with incorporation or reduction of molecular oxygen"/>
    <property type="evidence" value="ECO:0007669"/>
    <property type="project" value="InterPro"/>
</dbReference>
<dbReference type="InterPro" id="IPR036661">
    <property type="entry name" value="Luciferase-like_sf"/>
</dbReference>
<dbReference type="STRING" id="555874.SAMN04488065_0112"/>
<dbReference type="EMBL" id="FNQT01000001">
    <property type="protein sequence ID" value="SDZ76230.1"/>
    <property type="molecule type" value="Genomic_DNA"/>
</dbReference>
<dbReference type="Pfam" id="PF00296">
    <property type="entry name" value="Bac_luciferase"/>
    <property type="match status" value="1"/>
</dbReference>
<reference evidence="3" key="1">
    <citation type="submission" date="2016-10" db="EMBL/GenBank/DDBJ databases">
        <authorList>
            <person name="de Groot N.N."/>
        </authorList>
    </citation>
    <scope>NUCLEOTIDE SEQUENCE [LARGE SCALE GENOMIC DNA]</scope>
    <source>
        <strain evidence="3">CGMCC 1.8712</strain>
    </source>
</reference>
<dbReference type="InterPro" id="IPR050564">
    <property type="entry name" value="F420-G6PD/mer"/>
</dbReference>
<dbReference type="CDD" id="cd01097">
    <property type="entry name" value="Tetrahydromethanopterin_reductase"/>
    <property type="match status" value="1"/>
</dbReference>
<dbReference type="NCBIfam" id="TIGR03557">
    <property type="entry name" value="F420_G6P_family"/>
    <property type="match status" value="1"/>
</dbReference>
<name>A0A1H3VN79_9EURY</name>
<dbReference type="RefSeq" id="WP_092629853.1">
    <property type="nucleotide sequence ID" value="NZ_FNQT01000001.1"/>
</dbReference>
<keyword evidence="4" id="KW-1185">Reference proteome</keyword>
<evidence type="ECO:0000313" key="4">
    <source>
        <dbReference type="Proteomes" id="UP000236755"/>
    </source>
</evidence>
<protein>
    <submittedName>
        <fullName evidence="3">Luciferase-like monooxygenase</fullName>
    </submittedName>
</protein>
<dbReference type="GO" id="GO:0004497">
    <property type="term" value="F:monooxygenase activity"/>
    <property type="evidence" value="ECO:0007669"/>
    <property type="project" value="UniProtKB-KW"/>
</dbReference>
<dbReference type="InterPro" id="IPR019945">
    <property type="entry name" value="F420_G6P_DH-rel"/>
</dbReference>
<dbReference type="Gene3D" id="3.20.20.30">
    <property type="entry name" value="Luciferase-like domain"/>
    <property type="match status" value="1"/>
</dbReference>
<keyword evidence="3" id="KW-0503">Monooxygenase</keyword>
<accession>A0A1H3VN79</accession>
<dbReference type="PANTHER" id="PTHR43244:SF1">
    <property type="entry name" value="5,10-METHYLENETETRAHYDROMETHANOPTERIN REDUCTASE"/>
    <property type="match status" value="1"/>
</dbReference>
<dbReference type="OrthoDB" id="7684at2157"/>
<keyword evidence="1" id="KW-0560">Oxidoreductase</keyword>
<proteinExistence type="predicted"/>
<evidence type="ECO:0000313" key="3">
    <source>
        <dbReference type="EMBL" id="SDZ76230.1"/>
    </source>
</evidence>
<dbReference type="AlphaFoldDB" id="A0A1H3VN79"/>
<dbReference type="Proteomes" id="UP000236755">
    <property type="component" value="Unassembled WGS sequence"/>
</dbReference>
<evidence type="ECO:0000259" key="2">
    <source>
        <dbReference type="Pfam" id="PF00296"/>
    </source>
</evidence>
<evidence type="ECO:0000256" key="1">
    <source>
        <dbReference type="ARBA" id="ARBA00023002"/>
    </source>
</evidence>
<sequence length="325" mass="36062">MNVGLFAPHEQYAPGRLAALAAHADAVGFDTVWTSDHFHPWWHSGASCGAAWPWLGAALERTESVRMGTGVTAPIARYHPGLLAQGVATLESMYPGRTHLTFGTGEALNERPLGFEWPSYPERRKRLVDACEIVDRLWEGGFHDYDGHHWTLDGAKLYTRPEPRPPLYVAGNGPQTATVAGRYADGFLTLVDIDTYRETLVPALREGADAAGRDADDIDRIKQATVAYADTEDAALDAAQFWTGTLAIDFDDDVSDPREIERRARDLPRERWRDWGLVTTDLDEVRDLIARHEAAGFDEVELLVSTPDMERFVDEMGASVLPAFD</sequence>
<dbReference type="PANTHER" id="PTHR43244">
    <property type="match status" value="1"/>
</dbReference>
<dbReference type="InterPro" id="IPR011251">
    <property type="entry name" value="Luciferase-like_dom"/>
</dbReference>
<dbReference type="SUPFAM" id="SSF51679">
    <property type="entry name" value="Bacterial luciferase-like"/>
    <property type="match status" value="1"/>
</dbReference>